<keyword evidence="2" id="KW-0498">Mitosis</keyword>
<dbReference type="InterPro" id="IPR057337">
    <property type="entry name" value="Sororin_C"/>
</dbReference>
<keyword evidence="4" id="KW-0131">Cell cycle</keyword>
<accession>A0A087GYB3</accession>
<dbReference type="eggNOG" id="ENOG502SFAE">
    <property type="taxonomic scope" value="Eukaryota"/>
</dbReference>
<feature type="compositionally biased region" description="Low complexity" evidence="6">
    <location>
        <begin position="20"/>
        <end position="42"/>
    </location>
</feature>
<evidence type="ECO:0000313" key="9">
    <source>
        <dbReference type="Proteomes" id="UP000029120"/>
    </source>
</evidence>
<dbReference type="Pfam" id="PF25220">
    <property type="entry name" value="Sororin_C"/>
    <property type="match status" value="1"/>
</dbReference>
<evidence type="ECO:0000256" key="6">
    <source>
        <dbReference type="SAM" id="MobiDB-lite"/>
    </source>
</evidence>
<protein>
    <recommendedName>
        <fullName evidence="7">Sororin C-terminal region domain-containing protein</fullName>
    </recommendedName>
</protein>
<dbReference type="GO" id="GO:0051301">
    <property type="term" value="P:cell division"/>
    <property type="evidence" value="ECO:0007669"/>
    <property type="project" value="UniProtKB-KW"/>
</dbReference>
<evidence type="ECO:0000313" key="8">
    <source>
        <dbReference type="EMBL" id="KFK34865.1"/>
    </source>
</evidence>
<dbReference type="OMA" id="RTVKHEE"/>
<dbReference type="GO" id="GO:0005634">
    <property type="term" value="C:nucleus"/>
    <property type="evidence" value="ECO:0007669"/>
    <property type="project" value="UniProtKB-SubCell"/>
</dbReference>
<dbReference type="OrthoDB" id="1903589at2759"/>
<feature type="region of interest" description="Disordered" evidence="6">
    <location>
        <begin position="105"/>
        <end position="124"/>
    </location>
</feature>
<proteinExistence type="inferred from homology"/>
<keyword evidence="1" id="KW-0132">Cell division</keyword>
<gene>
    <name evidence="8" type="ordered locus">AALP_Aa5g203400</name>
</gene>
<dbReference type="Gramene" id="KFK34865">
    <property type="protein sequence ID" value="KFK34865"/>
    <property type="gene ID" value="AALP_AA5G203400"/>
</dbReference>
<dbReference type="PANTHER" id="PTHR35740">
    <property type="entry name" value="OS12G0111700 PROTEIN"/>
    <property type="match status" value="1"/>
</dbReference>
<feature type="compositionally biased region" description="Basic residues" evidence="6">
    <location>
        <begin position="210"/>
        <end position="222"/>
    </location>
</feature>
<evidence type="ECO:0000256" key="2">
    <source>
        <dbReference type="ARBA" id="ARBA00022776"/>
    </source>
</evidence>
<keyword evidence="3" id="KW-0539">Nucleus</keyword>
<feature type="region of interest" description="Disordered" evidence="6">
    <location>
        <begin position="132"/>
        <end position="151"/>
    </location>
</feature>
<keyword evidence="9" id="KW-1185">Reference proteome</keyword>
<organism evidence="8 9">
    <name type="scientific">Arabis alpina</name>
    <name type="common">Alpine rock-cress</name>
    <dbReference type="NCBI Taxonomy" id="50452"/>
    <lineage>
        <taxon>Eukaryota</taxon>
        <taxon>Viridiplantae</taxon>
        <taxon>Streptophyta</taxon>
        <taxon>Embryophyta</taxon>
        <taxon>Tracheophyta</taxon>
        <taxon>Spermatophyta</taxon>
        <taxon>Magnoliopsida</taxon>
        <taxon>eudicotyledons</taxon>
        <taxon>Gunneridae</taxon>
        <taxon>Pentapetalae</taxon>
        <taxon>rosids</taxon>
        <taxon>malvids</taxon>
        <taxon>Brassicales</taxon>
        <taxon>Brassicaceae</taxon>
        <taxon>Arabideae</taxon>
        <taxon>Arabis</taxon>
    </lineage>
</organism>
<name>A0A087GYB3_ARAAL</name>
<dbReference type="Proteomes" id="UP000029120">
    <property type="component" value="Chromosome 5"/>
</dbReference>
<evidence type="ECO:0000256" key="5">
    <source>
        <dbReference type="ARBA" id="ARBA00093465"/>
    </source>
</evidence>
<dbReference type="AlphaFoldDB" id="A0A087GYB3"/>
<sequence length="265" mass="28725">MEPPRSLGRKIQRKPLADCTNTVSRPNTVSSSSSAVKFANPSLTSSLKRLVHQTTLKEKPKHVVDNSESSIGIATKSKPETRRISADLGFPAASPSRTRKLVGVDKSKLGGGSASRSVATSVRPVTRRMSTDLGFPATVPSRPLNSISEQGVGDKDIGAPYSVYTVRRKASGMKRNKDAASSGAVANLRLDLISSSGKKTRQAKETNPKPLKKVAPRKRQRTVKHEEDNVTHGASQDYIEQQRAYFAEIDAFELPEEEVSSSDLD</sequence>
<feature type="region of interest" description="Disordered" evidence="6">
    <location>
        <begin position="194"/>
        <end position="236"/>
    </location>
</feature>
<evidence type="ECO:0000256" key="4">
    <source>
        <dbReference type="ARBA" id="ARBA00023306"/>
    </source>
</evidence>
<feature type="region of interest" description="Disordered" evidence="6">
    <location>
        <begin position="1"/>
        <end position="44"/>
    </location>
</feature>
<feature type="domain" description="Sororin C-terminal region" evidence="7">
    <location>
        <begin position="236"/>
        <end position="257"/>
    </location>
</feature>
<comment type="similarity">
    <text evidence="5">Belongs to the sororin family.</text>
</comment>
<evidence type="ECO:0000259" key="7">
    <source>
        <dbReference type="Pfam" id="PF25220"/>
    </source>
</evidence>
<reference evidence="9" key="1">
    <citation type="journal article" date="2015" name="Nat. Plants">
        <title>Genome expansion of Arabis alpina linked with retrotransposition and reduced symmetric DNA methylation.</title>
        <authorList>
            <person name="Willing E.M."/>
            <person name="Rawat V."/>
            <person name="Mandakova T."/>
            <person name="Maumus F."/>
            <person name="James G.V."/>
            <person name="Nordstroem K.J."/>
            <person name="Becker C."/>
            <person name="Warthmann N."/>
            <person name="Chica C."/>
            <person name="Szarzynska B."/>
            <person name="Zytnicki M."/>
            <person name="Albani M.C."/>
            <person name="Kiefer C."/>
            <person name="Bergonzi S."/>
            <person name="Castaings L."/>
            <person name="Mateos J.L."/>
            <person name="Berns M.C."/>
            <person name="Bujdoso N."/>
            <person name="Piofczyk T."/>
            <person name="de Lorenzo L."/>
            <person name="Barrero-Sicilia C."/>
            <person name="Mateos I."/>
            <person name="Piednoel M."/>
            <person name="Hagmann J."/>
            <person name="Chen-Min-Tao R."/>
            <person name="Iglesias-Fernandez R."/>
            <person name="Schuster S.C."/>
            <person name="Alonso-Blanco C."/>
            <person name="Roudier F."/>
            <person name="Carbonero P."/>
            <person name="Paz-Ares J."/>
            <person name="Davis S.J."/>
            <person name="Pecinka A."/>
            <person name="Quesneville H."/>
            <person name="Colot V."/>
            <person name="Lysak M.A."/>
            <person name="Weigel D."/>
            <person name="Coupland G."/>
            <person name="Schneeberger K."/>
        </authorList>
    </citation>
    <scope>NUCLEOTIDE SEQUENCE [LARGE SCALE GENOMIC DNA]</scope>
    <source>
        <strain evidence="9">cv. Pajares</strain>
    </source>
</reference>
<evidence type="ECO:0000256" key="3">
    <source>
        <dbReference type="ARBA" id="ARBA00023242"/>
    </source>
</evidence>
<evidence type="ECO:0000256" key="1">
    <source>
        <dbReference type="ARBA" id="ARBA00022618"/>
    </source>
</evidence>
<dbReference type="EMBL" id="CM002873">
    <property type="protein sequence ID" value="KFK34865.1"/>
    <property type="molecule type" value="Genomic_DNA"/>
</dbReference>
<dbReference type="PANTHER" id="PTHR35740:SF1">
    <property type="entry name" value="OS12G0111700 PROTEIN"/>
    <property type="match status" value="1"/>
</dbReference>